<dbReference type="InterPro" id="IPR017972">
    <property type="entry name" value="Cyt_P450_CS"/>
</dbReference>
<dbReference type="PRINTS" id="PR00385">
    <property type="entry name" value="P450"/>
</dbReference>
<gene>
    <name evidence="8" type="ORF">LEL_06665</name>
</gene>
<keyword evidence="3 6" id="KW-0349">Heme</keyword>
<keyword evidence="9" id="KW-1185">Reference proteome</keyword>
<name>A0A168GVN3_CORDF</name>
<dbReference type="GO" id="GO:0005506">
    <property type="term" value="F:iron ion binding"/>
    <property type="evidence" value="ECO:0007669"/>
    <property type="project" value="InterPro"/>
</dbReference>
<dbReference type="FunFam" id="1.10.630.10:FF:000050">
    <property type="entry name" value="Cytochrome P450 monooxygenase"/>
    <property type="match status" value="1"/>
</dbReference>
<sequence length="512" mass="59013">MLQICPEGWLIWLVTGLLFATVVHVAHEAYFSDLRKIPGPLLAKFSILYRILMVRQGHAPMEYRRLHSQYGHIVRTGPKHVSVSDPDMIPVIYGIGSKFKKTPFYMTMAPIYEGSRMDSLFTERDPQTHKTLKTQIAQVFSMTNMRNFEPYADECTKIFMDSMLDPDGQVIDFAQWLQWYAFDVIGSITFQHRFGFLEERRDVDSMIQKINNGLEYVKVIGQSEWLVALFDILSTLKWIKSMHLWPDTMERFLEITESELVQYDCESKDPARTDFLSQLRAKQLNSGKISSRDMMNHLSNNLLAGSDTTGISLRAVFYYVIRDSRVSTKLVSEIDSADAKGKLSEFVTYNESLELPYLQAVLKEAMRMHPAVGFPLERYTPAEGAEICGYSLPPGINVSISAPVIHLNKEVFGEDAEHFRPERWIEANEEQLKAMNRSFLAFGHGTRTCIGKNISLMEMGKFVPQIFRHFQIEWKSPSPEWNLHAAWFWKQSDMLVSLTSRVRKQDEIEILS</sequence>
<evidence type="ECO:0000256" key="7">
    <source>
        <dbReference type="RuleBase" id="RU000461"/>
    </source>
</evidence>
<reference evidence="8 9" key="1">
    <citation type="journal article" date="2016" name="Genome Biol. Evol.">
        <title>Divergent and convergent evolution of fungal pathogenicity.</title>
        <authorList>
            <person name="Shang Y."/>
            <person name="Xiao G."/>
            <person name="Zheng P."/>
            <person name="Cen K."/>
            <person name="Zhan S."/>
            <person name="Wang C."/>
        </authorList>
    </citation>
    <scope>NUCLEOTIDE SEQUENCE [LARGE SCALE GENOMIC DNA]</scope>
    <source>
        <strain evidence="8 9">RCEF 1005</strain>
    </source>
</reference>
<dbReference type="InterPro" id="IPR002401">
    <property type="entry name" value="Cyt_P450_E_grp-I"/>
</dbReference>
<dbReference type="GO" id="GO:0020037">
    <property type="term" value="F:heme binding"/>
    <property type="evidence" value="ECO:0007669"/>
    <property type="project" value="InterPro"/>
</dbReference>
<dbReference type="InterPro" id="IPR050121">
    <property type="entry name" value="Cytochrome_P450_monoxygenase"/>
</dbReference>
<dbReference type="Pfam" id="PF00067">
    <property type="entry name" value="p450"/>
    <property type="match status" value="1"/>
</dbReference>
<accession>A0A168GVN3</accession>
<dbReference type="AlphaFoldDB" id="A0A168GVN3"/>
<comment type="cofactor">
    <cofactor evidence="1 6">
        <name>heme</name>
        <dbReference type="ChEBI" id="CHEBI:30413"/>
    </cofactor>
</comment>
<dbReference type="PRINTS" id="PR00463">
    <property type="entry name" value="EP450I"/>
</dbReference>
<dbReference type="Gene3D" id="1.10.630.10">
    <property type="entry name" value="Cytochrome P450"/>
    <property type="match status" value="1"/>
</dbReference>
<dbReference type="GO" id="GO:0004497">
    <property type="term" value="F:monooxygenase activity"/>
    <property type="evidence" value="ECO:0007669"/>
    <property type="project" value="UniProtKB-KW"/>
</dbReference>
<dbReference type="EMBL" id="AZHF01000004">
    <property type="protein sequence ID" value="OAA76981.1"/>
    <property type="molecule type" value="Genomic_DNA"/>
</dbReference>
<proteinExistence type="inferred from homology"/>
<dbReference type="Proteomes" id="UP000076881">
    <property type="component" value="Unassembled WGS sequence"/>
</dbReference>
<keyword evidence="4 6" id="KW-0479">Metal-binding</keyword>
<keyword evidence="5 6" id="KW-0408">Iron</keyword>
<dbReference type="OrthoDB" id="3934656at2759"/>
<dbReference type="InterPro" id="IPR036396">
    <property type="entry name" value="Cyt_P450_sf"/>
</dbReference>
<feature type="binding site" description="axial binding residue" evidence="6">
    <location>
        <position position="449"/>
    </location>
    <ligand>
        <name>heme</name>
        <dbReference type="ChEBI" id="CHEBI:30413"/>
    </ligand>
    <ligandPart>
        <name>Fe</name>
        <dbReference type="ChEBI" id="CHEBI:18248"/>
    </ligandPart>
</feature>
<organism evidence="8 9">
    <name type="scientific">Akanthomyces lecanii RCEF 1005</name>
    <dbReference type="NCBI Taxonomy" id="1081108"/>
    <lineage>
        <taxon>Eukaryota</taxon>
        <taxon>Fungi</taxon>
        <taxon>Dikarya</taxon>
        <taxon>Ascomycota</taxon>
        <taxon>Pezizomycotina</taxon>
        <taxon>Sordariomycetes</taxon>
        <taxon>Hypocreomycetidae</taxon>
        <taxon>Hypocreales</taxon>
        <taxon>Cordycipitaceae</taxon>
        <taxon>Akanthomyces</taxon>
        <taxon>Cordyceps confragosa</taxon>
    </lineage>
</organism>
<comment type="similarity">
    <text evidence="2 7">Belongs to the cytochrome P450 family.</text>
</comment>
<dbReference type="STRING" id="1081108.A0A168GVN3"/>
<evidence type="ECO:0000256" key="2">
    <source>
        <dbReference type="ARBA" id="ARBA00010617"/>
    </source>
</evidence>
<evidence type="ECO:0000256" key="5">
    <source>
        <dbReference type="ARBA" id="ARBA00023004"/>
    </source>
</evidence>
<dbReference type="InterPro" id="IPR001128">
    <property type="entry name" value="Cyt_P450"/>
</dbReference>
<dbReference type="GO" id="GO:0016705">
    <property type="term" value="F:oxidoreductase activity, acting on paired donors, with incorporation or reduction of molecular oxygen"/>
    <property type="evidence" value="ECO:0007669"/>
    <property type="project" value="InterPro"/>
</dbReference>
<dbReference type="CDD" id="cd11060">
    <property type="entry name" value="CYP57A1-like"/>
    <property type="match status" value="1"/>
</dbReference>
<evidence type="ECO:0000256" key="1">
    <source>
        <dbReference type="ARBA" id="ARBA00001971"/>
    </source>
</evidence>
<keyword evidence="7" id="KW-0503">Monooxygenase</keyword>
<dbReference type="SUPFAM" id="SSF48264">
    <property type="entry name" value="Cytochrome P450"/>
    <property type="match status" value="1"/>
</dbReference>
<dbReference type="PANTHER" id="PTHR24305">
    <property type="entry name" value="CYTOCHROME P450"/>
    <property type="match status" value="1"/>
</dbReference>
<dbReference type="PANTHER" id="PTHR24305:SF232">
    <property type="entry name" value="P450, PUTATIVE (EUROFUNG)-RELATED"/>
    <property type="match status" value="1"/>
</dbReference>
<evidence type="ECO:0000313" key="9">
    <source>
        <dbReference type="Proteomes" id="UP000076881"/>
    </source>
</evidence>
<comment type="caution">
    <text evidence="8">The sequence shown here is derived from an EMBL/GenBank/DDBJ whole genome shotgun (WGS) entry which is preliminary data.</text>
</comment>
<dbReference type="PROSITE" id="PS00086">
    <property type="entry name" value="CYTOCHROME_P450"/>
    <property type="match status" value="1"/>
</dbReference>
<evidence type="ECO:0000256" key="4">
    <source>
        <dbReference type="ARBA" id="ARBA00022723"/>
    </source>
</evidence>
<evidence type="ECO:0000256" key="3">
    <source>
        <dbReference type="ARBA" id="ARBA00022617"/>
    </source>
</evidence>
<keyword evidence="7" id="KW-0560">Oxidoreductase</keyword>
<protein>
    <submittedName>
        <fullName evidence="8">Cytochrome P450</fullName>
    </submittedName>
</protein>
<evidence type="ECO:0000313" key="8">
    <source>
        <dbReference type="EMBL" id="OAA76981.1"/>
    </source>
</evidence>
<evidence type="ECO:0000256" key="6">
    <source>
        <dbReference type="PIRSR" id="PIRSR602401-1"/>
    </source>
</evidence>